<feature type="transmembrane region" description="Helical" evidence="1">
    <location>
        <begin position="112"/>
        <end position="135"/>
    </location>
</feature>
<evidence type="ECO:0000313" key="4">
    <source>
        <dbReference type="Proteomes" id="UP001175271"/>
    </source>
</evidence>
<evidence type="ECO:0008006" key="5">
    <source>
        <dbReference type="Google" id="ProtNLM"/>
    </source>
</evidence>
<gene>
    <name evidence="3" type="ORF">QR680_006522</name>
</gene>
<dbReference type="EMBL" id="JAUCMV010000003">
    <property type="protein sequence ID" value="KAK0412985.1"/>
    <property type="molecule type" value="Genomic_DNA"/>
</dbReference>
<keyword evidence="1" id="KW-0472">Membrane</keyword>
<comment type="caution">
    <text evidence="3">The sequence shown here is derived from an EMBL/GenBank/DDBJ whole genome shotgun (WGS) entry which is preliminary data.</text>
</comment>
<keyword evidence="4" id="KW-1185">Reference proteome</keyword>
<feature type="chain" id="PRO_5041372216" description="Thyroglobulin type-1 domain-containing protein" evidence="2">
    <location>
        <begin position="17"/>
        <end position="636"/>
    </location>
</feature>
<accession>A0AA39LXL1</accession>
<name>A0AA39LXL1_9BILA</name>
<evidence type="ECO:0000313" key="3">
    <source>
        <dbReference type="EMBL" id="KAK0412985.1"/>
    </source>
</evidence>
<sequence length="636" mass="73574">MLVPLIVFSVLCASDALDTSIDNFTLFSVEQCDQMILDQFFNHTVPSRNQPCHYSEGLFDIFKNCSFIHPCNETPKLQCWCWNEPKFTYAGEVRRKVLCSPYDRYIEQKSEWWKAIPVAVFFLFMIALAFSPYVIDGVHFCIERKRWKTAVQQIDTTGAQHSLLVPPAMKFLYYGASIRKAVHSPTGRSRNDVCPKLPYFQSRAINLPPPARAVTSAPSIGMFPSLLLLNFFGFASSLQCYQNVDHTNRNESTLCDENEACIIEEELVDASDMLKHLFFFNETEIVLKKKRRFNQTCSNMTTANRETVVCDRFYDRNTTVIRCECFTDLCNSVALIKHFKKELPLPTFFMIAGLVALTIFSLMCICYCTCQKSSLQIVPQSELERQARIDRWTAAVWSNVCASDAHMAETDSPPSIAQHVFVRFRPFIPFFVFLILKIPYSEKEVLFLTAQNPSNQFNYDEFNRDVVPYIDLQLVQNSTLANITENYTSSVITGCNSKIDRENFDSLMKSQSSMYYNTMRDAFRARDKRRPQAVWNAVRRRQFGIEKEINKICNDTALQDRIISPKCLQWIDTDYSVKRFFVFINEMYVNGNPQVTTHCWGWTPAQDREDRVEVLFCIICVLCFCGWAKFSKEGCR</sequence>
<evidence type="ECO:0000256" key="1">
    <source>
        <dbReference type="SAM" id="Phobius"/>
    </source>
</evidence>
<reference evidence="3" key="1">
    <citation type="submission" date="2023-06" db="EMBL/GenBank/DDBJ databases">
        <title>Genomic analysis of the entomopathogenic nematode Steinernema hermaphroditum.</title>
        <authorList>
            <person name="Schwarz E.M."/>
            <person name="Heppert J.K."/>
            <person name="Baniya A."/>
            <person name="Schwartz H.T."/>
            <person name="Tan C.-H."/>
            <person name="Antoshechkin I."/>
            <person name="Sternberg P.W."/>
            <person name="Goodrich-Blair H."/>
            <person name="Dillman A.R."/>
        </authorList>
    </citation>
    <scope>NUCLEOTIDE SEQUENCE</scope>
    <source>
        <strain evidence="3">PS9179</strain>
        <tissue evidence="3">Whole animal</tissue>
    </source>
</reference>
<keyword evidence="2" id="KW-0732">Signal</keyword>
<keyword evidence="1" id="KW-0812">Transmembrane</keyword>
<feature type="signal peptide" evidence="2">
    <location>
        <begin position="1"/>
        <end position="16"/>
    </location>
</feature>
<organism evidence="3 4">
    <name type="scientific">Steinernema hermaphroditum</name>
    <dbReference type="NCBI Taxonomy" id="289476"/>
    <lineage>
        <taxon>Eukaryota</taxon>
        <taxon>Metazoa</taxon>
        <taxon>Ecdysozoa</taxon>
        <taxon>Nematoda</taxon>
        <taxon>Chromadorea</taxon>
        <taxon>Rhabditida</taxon>
        <taxon>Tylenchina</taxon>
        <taxon>Panagrolaimomorpha</taxon>
        <taxon>Strongyloidoidea</taxon>
        <taxon>Steinernematidae</taxon>
        <taxon>Steinernema</taxon>
    </lineage>
</organism>
<dbReference type="Proteomes" id="UP001175271">
    <property type="component" value="Unassembled WGS sequence"/>
</dbReference>
<proteinExistence type="predicted"/>
<keyword evidence="1" id="KW-1133">Transmembrane helix</keyword>
<evidence type="ECO:0000256" key="2">
    <source>
        <dbReference type="SAM" id="SignalP"/>
    </source>
</evidence>
<feature type="transmembrane region" description="Helical" evidence="1">
    <location>
        <begin position="343"/>
        <end position="363"/>
    </location>
</feature>
<protein>
    <recommendedName>
        <fullName evidence="5">Thyroglobulin type-1 domain-containing protein</fullName>
    </recommendedName>
</protein>
<dbReference type="AlphaFoldDB" id="A0AA39LXL1"/>